<organism evidence="2 3">
    <name type="scientific">Pseudolysobacter antarcticus</name>
    <dbReference type="NCBI Taxonomy" id="2511995"/>
    <lineage>
        <taxon>Bacteria</taxon>
        <taxon>Pseudomonadati</taxon>
        <taxon>Pseudomonadota</taxon>
        <taxon>Gammaproteobacteria</taxon>
        <taxon>Lysobacterales</taxon>
        <taxon>Rhodanobacteraceae</taxon>
        <taxon>Pseudolysobacter</taxon>
    </lineage>
</organism>
<gene>
    <name evidence="2" type="ORF">ELE36_03245</name>
</gene>
<keyword evidence="3" id="KW-1185">Reference proteome</keyword>
<dbReference type="AlphaFoldDB" id="A0A411HG65"/>
<accession>A0A411HG65</accession>
<feature type="compositionally biased region" description="Basic and acidic residues" evidence="1">
    <location>
        <begin position="70"/>
        <end position="82"/>
    </location>
</feature>
<evidence type="ECO:0000256" key="1">
    <source>
        <dbReference type="SAM" id="MobiDB-lite"/>
    </source>
</evidence>
<reference evidence="2 3" key="1">
    <citation type="submission" date="2019-01" db="EMBL/GenBank/DDBJ databases">
        <title>Pseudolysobacter antarctica gen. nov., sp. nov., isolated from Fildes Peninsula, Antarctica.</title>
        <authorList>
            <person name="Wei Z."/>
            <person name="Peng F."/>
        </authorList>
    </citation>
    <scope>NUCLEOTIDE SEQUENCE [LARGE SCALE GENOMIC DNA]</scope>
    <source>
        <strain evidence="2 3">AQ6-296</strain>
    </source>
</reference>
<name>A0A411HG65_9GAMM</name>
<proteinExistence type="predicted"/>
<dbReference type="KEGG" id="xbc:ELE36_03245"/>
<evidence type="ECO:0000313" key="3">
    <source>
        <dbReference type="Proteomes" id="UP000291562"/>
    </source>
</evidence>
<dbReference type="OrthoDB" id="9057547at2"/>
<dbReference type="Proteomes" id="UP000291562">
    <property type="component" value="Chromosome"/>
</dbReference>
<protein>
    <recommendedName>
        <fullName evidence="4">Integrase</fullName>
    </recommendedName>
</protein>
<feature type="region of interest" description="Disordered" evidence="1">
    <location>
        <begin position="56"/>
        <end position="89"/>
    </location>
</feature>
<dbReference type="EMBL" id="CP035704">
    <property type="protein sequence ID" value="QBB69469.1"/>
    <property type="molecule type" value="Genomic_DNA"/>
</dbReference>
<dbReference type="RefSeq" id="WP_129831725.1">
    <property type="nucleotide sequence ID" value="NZ_CP035704.1"/>
</dbReference>
<evidence type="ECO:0008006" key="4">
    <source>
        <dbReference type="Google" id="ProtNLM"/>
    </source>
</evidence>
<sequence length="120" mass="14005">MATIIARRLKDGSLSYRATIRIMLSNKMLHNETRSFRSKESAIRWSNERESDIRENRISERSLDPVSAQQEHEHVKAKHADLIDSPNDHTQSSSEILLLQRFRALPTRRQQALLDILEQD</sequence>
<evidence type="ECO:0000313" key="2">
    <source>
        <dbReference type="EMBL" id="QBB69469.1"/>
    </source>
</evidence>